<dbReference type="Pfam" id="PF06327">
    <property type="entry name" value="Adcy_cons_dom"/>
    <property type="match status" value="1"/>
</dbReference>
<feature type="transmembrane region" description="Helical" evidence="18">
    <location>
        <begin position="374"/>
        <end position="396"/>
    </location>
</feature>
<evidence type="ECO:0000313" key="20">
    <source>
        <dbReference type="EnsemblMetazoa" id="SCAU009642-PA"/>
    </source>
</evidence>
<keyword evidence="12" id="KW-0115">cAMP biosynthesis</keyword>
<feature type="domain" description="Guanylate cyclase" evidence="19">
    <location>
        <begin position="28"/>
        <end position="155"/>
    </location>
</feature>
<evidence type="ECO:0000256" key="18">
    <source>
        <dbReference type="SAM" id="Phobius"/>
    </source>
</evidence>
<dbReference type="PANTHER" id="PTHR45627">
    <property type="entry name" value="ADENYLATE CYCLASE TYPE 1"/>
    <property type="match status" value="1"/>
</dbReference>
<keyword evidence="14" id="KW-0325">Glycoprotein</keyword>
<dbReference type="GO" id="GO:0006171">
    <property type="term" value="P:cAMP biosynthetic process"/>
    <property type="evidence" value="ECO:0007669"/>
    <property type="project" value="UniProtKB-KW"/>
</dbReference>
<organism evidence="20 21">
    <name type="scientific">Stomoxys calcitrans</name>
    <name type="common">Stable fly</name>
    <name type="synonym">Conops calcitrans</name>
    <dbReference type="NCBI Taxonomy" id="35570"/>
    <lineage>
        <taxon>Eukaryota</taxon>
        <taxon>Metazoa</taxon>
        <taxon>Ecdysozoa</taxon>
        <taxon>Arthropoda</taxon>
        <taxon>Hexapoda</taxon>
        <taxon>Insecta</taxon>
        <taxon>Pterygota</taxon>
        <taxon>Neoptera</taxon>
        <taxon>Endopterygota</taxon>
        <taxon>Diptera</taxon>
        <taxon>Brachycera</taxon>
        <taxon>Muscomorpha</taxon>
        <taxon>Muscoidea</taxon>
        <taxon>Muscidae</taxon>
        <taxon>Stomoxys</taxon>
    </lineage>
</organism>
<sequence>MEMKDDIAGQPRDTQFHKIYIQRHENVSILFADICGFTSLSDQCTAEELVRLLNELFARFDRLAAEHHCLRIKLLGDCYYCVSGLPEPRPDHAHCAVEMGLDMIDAIALVREVMAVNVNMRVGIHTGRVHCGVLGLVKWQFDVWSNDVTLANHMESGGIPGRVHITKETLKCLDGDYEVEKGNGGERNSYLKDNQIETYLIVPGDIYRPNKKSRNRLHVNGNISKELRMMGHGSMQKNCSKFGFSDTNESSKDPEDEVNEYLMRAIDARSIDHLRAEHCQSILLSFKDQNLERKYATEPDRMLSIYFYCSFIVLIGTTIIRLCIFSSNALAISISCLTIALMLLISVLVTCHDLNINLPNGIKQFSSQIHSNRILSQCFAFITVALIALTTGLLMFQEVIVIPPSSAARLTSIDNSTLKYSNDVMTEVLANASTTNRYNATQPTEDKWIRMTEVDSGEDNFYCDYYLAVNTFLLLTLISMMTCAIYQVLRILLKLIILIMASAFYVGFSVYFLLQEEMYYKLDNEEALLRYIIDLIFLFAFMLALIFHSHQTEATYRLDFIWKLQATEEKEDMEHLQAYNRKLLENILPVHVAEHFLSRDKNIDDLYHEQCDSVCILFASIPNFSEFYVELEGNNEGVECLRLLNEIIADFDELLSEERFRYIEKIKSTGATYMAASGLTAQTCDMANFKHVTAMADYALQLFEKIEEVNMHSFNNFRMRIGINIGPVVAGVIGARKPQYDIWGNAVNVASRMDSTGLVDHIQVTEEMQQILKPRGFELTCRGSVNVKGKGSMITYFLKGKAAEEKPPPEAATMNGDLLQSAAAAAAADITKESSSKPPTSIEGNCTTNITPNEPCPNPPDSLVLSHQVSSNVTESEDLSPDVDLNSNMNNLTAQRRKSLCRQHNISSSFGTTVSSTTSVTPCISSSSSVVTIGALPAFCKNNSSSIDNSSEACSTISKTNFLPRTPLEELKGETESDKELKNIIDLIFLFAFMLALIFHSHQTEATYRLDFIWKLQATEEKEDMEHLQAYNRKLLENILPVHVAEHFLSRDKNIDDLYHEQCDSVCILFASIPNFSEFYVELEGNNEGVECLRLLNEIIADFDELLSEERFRYIEKIKSTGATYMAASGLTAQTCDMANFKHVTAMADYALQLFEKIEEVNMHSFNNFRMRIGINIGPVVAGVIGARKPQYDIWGNAVNVASRMDSTGLVDHIQVTEEMQQILKPRGFELTCRGSVNVKGKGSMITYFLKGKAAEEKPPPEAATMNGDLLQSAAAAAAADITKESSSKPPTSIEGNCTTNITPNEPCPNPPDSLVLSHQVSSNVTESEDLSPDVDLNSNMNNLTAQRRKSLCRQHNISSSFGTTVSSTTSVTPCISSSSSVVTIGALPAFCKNNSSSIDNSSEACSTISKTNFLPRTPLEELKGETESDKELKN</sequence>
<dbReference type="SMART" id="SM00044">
    <property type="entry name" value="CYCc"/>
    <property type="match status" value="3"/>
</dbReference>
<evidence type="ECO:0000256" key="17">
    <source>
        <dbReference type="SAM" id="MobiDB-lite"/>
    </source>
</evidence>
<dbReference type="PROSITE" id="PS00452">
    <property type="entry name" value="GUANYLATE_CYCLASE_1"/>
    <property type="match status" value="3"/>
</dbReference>
<dbReference type="GO" id="GO:0005886">
    <property type="term" value="C:plasma membrane"/>
    <property type="evidence" value="ECO:0007669"/>
    <property type="project" value="InterPro"/>
</dbReference>
<comment type="similarity">
    <text evidence="16">Belongs to the adenylyl cyclase class-4/guanylyl cyclase family.</text>
</comment>
<evidence type="ECO:0000256" key="15">
    <source>
        <dbReference type="ARBA" id="ARBA00023239"/>
    </source>
</evidence>
<keyword evidence="6" id="KW-0479">Metal-binding</keyword>
<evidence type="ECO:0000256" key="11">
    <source>
        <dbReference type="ARBA" id="ARBA00022989"/>
    </source>
</evidence>
<keyword evidence="21" id="KW-1185">Reference proteome</keyword>
<evidence type="ECO:0000256" key="6">
    <source>
        <dbReference type="ARBA" id="ARBA00022723"/>
    </source>
</evidence>
<dbReference type="GO" id="GO:0035556">
    <property type="term" value="P:intracellular signal transduction"/>
    <property type="evidence" value="ECO:0007669"/>
    <property type="project" value="InterPro"/>
</dbReference>
<dbReference type="InterPro" id="IPR001054">
    <property type="entry name" value="A/G_cyclase"/>
</dbReference>
<keyword evidence="15 16" id="KW-0456">Lyase</keyword>
<dbReference type="GO" id="GO:0007189">
    <property type="term" value="P:adenylate cyclase-activating G protein-coupled receptor signaling pathway"/>
    <property type="evidence" value="ECO:0007669"/>
    <property type="project" value="TreeGrafter"/>
</dbReference>
<dbReference type="Pfam" id="PF00211">
    <property type="entry name" value="Guanylate_cyc"/>
    <property type="match status" value="3"/>
</dbReference>
<feature type="transmembrane region" description="Helical" evidence="18">
    <location>
        <begin position="465"/>
        <end position="488"/>
    </location>
</feature>
<dbReference type="VEuPathDB" id="VectorBase:SCAU009642"/>
<dbReference type="InterPro" id="IPR029787">
    <property type="entry name" value="Nucleotide_cyclase"/>
</dbReference>
<evidence type="ECO:0000256" key="10">
    <source>
        <dbReference type="ARBA" id="ARBA00022842"/>
    </source>
</evidence>
<name>A0A1I8PN76_STOCA</name>
<keyword evidence="10" id="KW-0460">Magnesium</keyword>
<evidence type="ECO:0000256" key="9">
    <source>
        <dbReference type="ARBA" id="ARBA00022840"/>
    </source>
</evidence>
<dbReference type="InterPro" id="IPR009398">
    <property type="entry name" value="Adcy_conserved_dom"/>
</dbReference>
<comment type="subcellular location">
    <subcellularLocation>
        <location evidence="3">Membrane</location>
        <topology evidence="3">Multi-pass membrane protein</topology>
    </subcellularLocation>
</comment>
<feature type="transmembrane region" description="Helical" evidence="18">
    <location>
        <begin position="527"/>
        <end position="547"/>
    </location>
</feature>
<dbReference type="EnsemblMetazoa" id="SCAU009642-RA">
    <property type="protein sequence ID" value="SCAU009642-PA"/>
    <property type="gene ID" value="SCAU009642"/>
</dbReference>
<dbReference type="FunFam" id="3.30.70.1230:FF:000001">
    <property type="entry name" value="Adenylate cyclase"/>
    <property type="match status" value="2"/>
</dbReference>
<keyword evidence="7" id="KW-0677">Repeat</keyword>
<dbReference type="PROSITE" id="PS50125">
    <property type="entry name" value="GUANYLATE_CYCLASE_2"/>
    <property type="match status" value="3"/>
</dbReference>
<dbReference type="EC" id="4.6.1.1" evidence="4"/>
<dbReference type="PANTHER" id="PTHR45627:SF16">
    <property type="entry name" value="ADENYLATE CYCLASE"/>
    <property type="match status" value="1"/>
</dbReference>
<accession>A0A1I8PN76</accession>
<keyword evidence="8" id="KW-0547">Nucleotide-binding</keyword>
<dbReference type="FunFam" id="3.30.70.1230:FF:000002">
    <property type="entry name" value="Adenylate cyclase"/>
    <property type="match status" value="1"/>
</dbReference>
<feature type="region of interest" description="Disordered" evidence="17">
    <location>
        <begin position="1277"/>
        <end position="1319"/>
    </location>
</feature>
<comment type="catalytic activity">
    <reaction evidence="1">
        <text>ATP = 3',5'-cyclic AMP + diphosphate</text>
        <dbReference type="Rhea" id="RHEA:15389"/>
        <dbReference type="ChEBI" id="CHEBI:30616"/>
        <dbReference type="ChEBI" id="CHEBI:33019"/>
        <dbReference type="ChEBI" id="CHEBI:58165"/>
        <dbReference type="EC" id="4.6.1.1"/>
    </reaction>
</comment>
<evidence type="ECO:0000256" key="2">
    <source>
        <dbReference type="ARBA" id="ARBA00001946"/>
    </source>
</evidence>
<feature type="transmembrane region" description="Helical" evidence="18">
    <location>
        <begin position="495"/>
        <end position="515"/>
    </location>
</feature>
<dbReference type="InterPro" id="IPR018297">
    <property type="entry name" value="A/G_cyclase_CS"/>
</dbReference>
<evidence type="ECO:0000256" key="12">
    <source>
        <dbReference type="ARBA" id="ARBA00022998"/>
    </source>
</evidence>
<dbReference type="GO" id="GO:0005524">
    <property type="term" value="F:ATP binding"/>
    <property type="evidence" value="ECO:0007669"/>
    <property type="project" value="UniProtKB-KW"/>
</dbReference>
<comment type="cofactor">
    <cofactor evidence="2">
        <name>Mg(2+)</name>
        <dbReference type="ChEBI" id="CHEBI:18420"/>
    </cofactor>
</comment>
<feature type="compositionally biased region" description="Polar residues" evidence="17">
    <location>
        <begin position="836"/>
        <end position="852"/>
    </location>
</feature>
<protein>
    <recommendedName>
        <fullName evidence="4">adenylate cyclase</fullName>
        <ecNumber evidence="4">4.6.1.1</ecNumber>
    </recommendedName>
</protein>
<evidence type="ECO:0000256" key="1">
    <source>
        <dbReference type="ARBA" id="ARBA00001593"/>
    </source>
</evidence>
<evidence type="ECO:0000313" key="21">
    <source>
        <dbReference type="Proteomes" id="UP000095300"/>
    </source>
</evidence>
<feature type="compositionally biased region" description="Polar residues" evidence="17">
    <location>
        <begin position="1288"/>
        <end position="1304"/>
    </location>
</feature>
<feature type="region of interest" description="Disordered" evidence="17">
    <location>
        <begin position="825"/>
        <end position="867"/>
    </location>
</feature>
<evidence type="ECO:0000259" key="19">
    <source>
        <dbReference type="PROSITE" id="PS50125"/>
    </source>
</evidence>
<evidence type="ECO:0000256" key="8">
    <source>
        <dbReference type="ARBA" id="ARBA00022741"/>
    </source>
</evidence>
<feature type="transmembrane region" description="Helical" evidence="18">
    <location>
        <begin position="330"/>
        <end position="354"/>
    </location>
</feature>
<evidence type="ECO:0000256" key="13">
    <source>
        <dbReference type="ARBA" id="ARBA00023136"/>
    </source>
</evidence>
<reference evidence="20" key="1">
    <citation type="submission" date="2020-05" db="UniProtKB">
        <authorList>
            <consortium name="EnsemblMetazoa"/>
        </authorList>
    </citation>
    <scope>IDENTIFICATION</scope>
    <source>
        <strain evidence="20">USDA</strain>
    </source>
</reference>
<evidence type="ECO:0000256" key="14">
    <source>
        <dbReference type="ARBA" id="ARBA00023180"/>
    </source>
</evidence>
<dbReference type="GO" id="GO:0004016">
    <property type="term" value="F:adenylate cyclase activity"/>
    <property type="evidence" value="ECO:0007669"/>
    <property type="project" value="UniProtKB-EC"/>
</dbReference>
<dbReference type="SUPFAM" id="SSF55073">
    <property type="entry name" value="Nucleotide cyclase"/>
    <property type="match status" value="3"/>
</dbReference>
<dbReference type="GO" id="GO:0046872">
    <property type="term" value="F:metal ion binding"/>
    <property type="evidence" value="ECO:0007669"/>
    <property type="project" value="UniProtKB-KW"/>
</dbReference>
<feature type="domain" description="Guanylate cyclase" evidence="19">
    <location>
        <begin position="1067"/>
        <end position="1206"/>
    </location>
</feature>
<dbReference type="STRING" id="35570.A0A1I8PN76"/>
<dbReference type="Gene3D" id="3.30.70.1230">
    <property type="entry name" value="Nucleotide cyclase"/>
    <property type="match status" value="3"/>
</dbReference>
<dbReference type="Proteomes" id="UP000095300">
    <property type="component" value="Unassembled WGS sequence"/>
</dbReference>
<proteinExistence type="inferred from homology"/>
<feature type="domain" description="Guanylate cyclase" evidence="19">
    <location>
        <begin position="615"/>
        <end position="754"/>
    </location>
</feature>
<keyword evidence="11 18" id="KW-1133">Transmembrane helix</keyword>
<keyword evidence="9" id="KW-0067">ATP-binding</keyword>
<keyword evidence="5 18" id="KW-0812">Transmembrane</keyword>
<keyword evidence="13 18" id="KW-0472">Membrane</keyword>
<feature type="transmembrane region" description="Helical" evidence="18">
    <location>
        <begin position="303"/>
        <end position="324"/>
    </location>
</feature>
<evidence type="ECO:0000256" key="7">
    <source>
        <dbReference type="ARBA" id="ARBA00022737"/>
    </source>
</evidence>
<evidence type="ECO:0000256" key="4">
    <source>
        <dbReference type="ARBA" id="ARBA00012201"/>
    </source>
</evidence>
<evidence type="ECO:0000256" key="3">
    <source>
        <dbReference type="ARBA" id="ARBA00004141"/>
    </source>
</evidence>
<evidence type="ECO:0000256" key="16">
    <source>
        <dbReference type="RuleBase" id="RU000405"/>
    </source>
</evidence>
<dbReference type="CDD" id="cd07302">
    <property type="entry name" value="CHD"/>
    <property type="match status" value="3"/>
</dbReference>
<evidence type="ECO:0000256" key="5">
    <source>
        <dbReference type="ARBA" id="ARBA00022692"/>
    </source>
</evidence>